<evidence type="ECO:0000259" key="1">
    <source>
        <dbReference type="Pfam" id="PF13640"/>
    </source>
</evidence>
<feature type="domain" description="Prolyl 4-hydroxylase alpha subunit Fe(2+) 2OG dioxygenase" evidence="1">
    <location>
        <begin position="111"/>
        <end position="210"/>
    </location>
</feature>
<dbReference type="RefSeq" id="WP_114209128.1">
    <property type="nucleotide sequence ID" value="NZ_CP030840.1"/>
</dbReference>
<accession>A0A2Z5G567</accession>
<name>A0A2Z5G567_9BACT</name>
<dbReference type="InterPro" id="IPR044862">
    <property type="entry name" value="Pro_4_hyd_alph_FE2OG_OXY"/>
</dbReference>
<dbReference type="Gene3D" id="2.60.120.620">
    <property type="entry name" value="q2cbj1_9rhob like domain"/>
    <property type="match status" value="1"/>
</dbReference>
<evidence type="ECO:0000313" key="3">
    <source>
        <dbReference type="Proteomes" id="UP000253606"/>
    </source>
</evidence>
<evidence type="ECO:0000313" key="2">
    <source>
        <dbReference type="EMBL" id="AXC14322.1"/>
    </source>
</evidence>
<dbReference type="OrthoDB" id="9783171at2"/>
<dbReference type="PANTHER" id="PTHR12117:SF0">
    <property type="entry name" value="PROLYL 3-HYDROXYLASE OGFOD1"/>
    <property type="match status" value="1"/>
</dbReference>
<dbReference type="InterPro" id="IPR051842">
    <property type="entry name" value="uS12_prolyl_hydroxylase"/>
</dbReference>
<dbReference type="EMBL" id="CP030840">
    <property type="protein sequence ID" value="AXC14322.1"/>
    <property type="molecule type" value="Genomic_DNA"/>
</dbReference>
<keyword evidence="3" id="KW-1185">Reference proteome</keyword>
<dbReference type="KEGG" id="abas:ACPOL_5066"/>
<gene>
    <name evidence="2" type="ORF">ACPOL_5066</name>
</gene>
<proteinExistence type="predicted"/>
<dbReference type="PANTHER" id="PTHR12117">
    <property type="entry name" value="HISTONE ACETYLTRANSFERASE COMPLEX"/>
    <property type="match status" value="1"/>
</dbReference>
<sequence>MGAVTTGLVGKAFSANYQGASPYPHIVLKDFFDAKTVQEVAEEVKSFDFFDGEKDFYGAKKKRYCGSYDKFPPKTKAFIDYCNSQPFMTFLEEMTGEHGLVADPYFEGGGIHSLKSGGFLKVHADFNWHKRLNLYRRLNLLVYLNSGWQDSWGGHLELWKTDMSGMAAKVAPALGTAVVFTTDDQSFHGHPDAMTCPETVTRDSIALYYYSEKRPQDADRTIRDTTDYRARGVMDAKTMVEKSKEKLKALLGRK</sequence>
<protein>
    <recommendedName>
        <fullName evidence="1">Prolyl 4-hydroxylase alpha subunit Fe(2+) 2OG dioxygenase domain-containing protein</fullName>
    </recommendedName>
</protein>
<reference evidence="2 3" key="1">
    <citation type="journal article" date="2018" name="Front. Microbiol.">
        <title>Hydrolytic Capabilities as a Key to Environmental Success: Chitinolytic and Cellulolytic Acidobacteria From Acidic Sub-arctic Soils and Boreal Peatlands.</title>
        <authorList>
            <person name="Belova S.E."/>
            <person name="Ravin N.V."/>
            <person name="Pankratov T.A."/>
            <person name="Rakitin A.L."/>
            <person name="Ivanova A.A."/>
            <person name="Beletsky A.V."/>
            <person name="Mardanov A.V."/>
            <person name="Sinninghe Damste J.S."/>
            <person name="Dedysh S.N."/>
        </authorList>
    </citation>
    <scope>NUCLEOTIDE SEQUENCE [LARGE SCALE GENOMIC DNA]</scope>
    <source>
        <strain evidence="2 3">SBC82</strain>
    </source>
</reference>
<dbReference type="Pfam" id="PF13640">
    <property type="entry name" value="2OG-FeII_Oxy_3"/>
    <property type="match status" value="1"/>
</dbReference>
<organism evidence="2 3">
    <name type="scientific">Acidisarcina polymorpha</name>
    <dbReference type="NCBI Taxonomy" id="2211140"/>
    <lineage>
        <taxon>Bacteria</taxon>
        <taxon>Pseudomonadati</taxon>
        <taxon>Acidobacteriota</taxon>
        <taxon>Terriglobia</taxon>
        <taxon>Terriglobales</taxon>
        <taxon>Acidobacteriaceae</taxon>
        <taxon>Acidisarcina</taxon>
    </lineage>
</organism>
<dbReference type="Proteomes" id="UP000253606">
    <property type="component" value="Chromosome"/>
</dbReference>
<dbReference type="AlphaFoldDB" id="A0A2Z5G567"/>